<name>A0A1D2VCV6_9ASCO</name>
<evidence type="ECO:0000256" key="4">
    <source>
        <dbReference type="ARBA" id="ARBA00023136"/>
    </source>
</evidence>
<dbReference type="GeneID" id="30964379"/>
<dbReference type="STRING" id="1344418.A0A1D2VCV6"/>
<dbReference type="CDD" id="cd06257">
    <property type="entry name" value="DnaJ"/>
    <property type="match status" value="1"/>
</dbReference>
<keyword evidence="3 6" id="KW-1133">Transmembrane helix</keyword>
<evidence type="ECO:0000259" key="7">
    <source>
        <dbReference type="PROSITE" id="PS50076"/>
    </source>
</evidence>
<keyword evidence="1 6" id="KW-0812">Transmembrane</keyword>
<evidence type="ECO:0000313" key="8">
    <source>
        <dbReference type="EMBL" id="ODV59528.1"/>
    </source>
</evidence>
<evidence type="ECO:0000256" key="3">
    <source>
        <dbReference type="ARBA" id="ARBA00022989"/>
    </source>
</evidence>
<dbReference type="OrthoDB" id="413400at2759"/>
<dbReference type="InterPro" id="IPR036869">
    <property type="entry name" value="J_dom_sf"/>
</dbReference>
<organism evidence="8 9">
    <name type="scientific">Ascoidea rubescens DSM 1968</name>
    <dbReference type="NCBI Taxonomy" id="1344418"/>
    <lineage>
        <taxon>Eukaryota</taxon>
        <taxon>Fungi</taxon>
        <taxon>Dikarya</taxon>
        <taxon>Ascomycota</taxon>
        <taxon>Saccharomycotina</taxon>
        <taxon>Saccharomycetes</taxon>
        <taxon>Ascoideaceae</taxon>
        <taxon>Ascoidea</taxon>
    </lineage>
</organism>
<evidence type="ECO:0000256" key="2">
    <source>
        <dbReference type="ARBA" id="ARBA00022729"/>
    </source>
</evidence>
<dbReference type="InterPro" id="IPR052606">
    <property type="entry name" value="DnaJ_domain_protein"/>
</dbReference>
<dbReference type="InterPro" id="IPR001623">
    <property type="entry name" value="DnaJ_domain"/>
</dbReference>
<keyword evidence="4 6" id="KW-0472">Membrane</keyword>
<dbReference type="PROSITE" id="PS50076">
    <property type="entry name" value="DNAJ_2"/>
    <property type="match status" value="1"/>
</dbReference>
<dbReference type="FunCoup" id="A0A1D2VCV6">
    <property type="interactions" value="26"/>
</dbReference>
<dbReference type="GO" id="GO:0012505">
    <property type="term" value="C:endomembrane system"/>
    <property type="evidence" value="ECO:0007669"/>
    <property type="project" value="UniProtKB-SubCell"/>
</dbReference>
<dbReference type="Proteomes" id="UP000095038">
    <property type="component" value="Unassembled WGS sequence"/>
</dbReference>
<dbReference type="PANTHER" id="PTHR44653">
    <property type="entry name" value="DNAJ HOMOLOG SUBFAMILY C MEMBER 1"/>
    <property type="match status" value="1"/>
</dbReference>
<keyword evidence="9" id="KW-1185">Reference proteome</keyword>
<dbReference type="EMBL" id="KV454485">
    <property type="protein sequence ID" value="ODV59528.1"/>
    <property type="molecule type" value="Genomic_DNA"/>
</dbReference>
<gene>
    <name evidence="8" type="ORF">ASCRUDRAFT_37130</name>
</gene>
<dbReference type="Pfam" id="PF00226">
    <property type="entry name" value="DnaJ"/>
    <property type="match status" value="1"/>
</dbReference>
<reference evidence="9" key="1">
    <citation type="submission" date="2016-05" db="EMBL/GenBank/DDBJ databases">
        <title>Comparative genomics of biotechnologically important yeasts.</title>
        <authorList>
            <consortium name="DOE Joint Genome Institute"/>
            <person name="Riley R."/>
            <person name="Haridas S."/>
            <person name="Wolfe K.H."/>
            <person name="Lopes M.R."/>
            <person name="Hittinger C.T."/>
            <person name="Goker M."/>
            <person name="Salamov A."/>
            <person name="Wisecaver J."/>
            <person name="Long T.M."/>
            <person name="Aerts A.L."/>
            <person name="Barry K."/>
            <person name="Choi C."/>
            <person name="Clum A."/>
            <person name="Coughlan A.Y."/>
            <person name="Deshpande S."/>
            <person name="Douglass A.P."/>
            <person name="Hanson S.J."/>
            <person name="Klenk H.-P."/>
            <person name="Labutti K."/>
            <person name="Lapidus A."/>
            <person name="Lindquist E."/>
            <person name="Lipzen A."/>
            <person name="Meier-Kolthoff J.P."/>
            <person name="Ohm R.A."/>
            <person name="Otillar R.P."/>
            <person name="Pangilinan J."/>
            <person name="Peng Y."/>
            <person name="Rokas A."/>
            <person name="Rosa C.A."/>
            <person name="Scheuner C."/>
            <person name="Sibirny A.A."/>
            <person name="Slot J.C."/>
            <person name="Stielow J.B."/>
            <person name="Sun H."/>
            <person name="Kurtzman C.P."/>
            <person name="Blackwell M."/>
            <person name="Grigoriev I.V."/>
            <person name="Jeffries T.W."/>
        </authorList>
    </citation>
    <scope>NUCLEOTIDE SEQUENCE [LARGE SCALE GENOMIC DNA]</scope>
    <source>
        <strain evidence="9">DSM 1968</strain>
    </source>
</reference>
<protein>
    <recommendedName>
        <fullName evidence="7">J domain-containing protein</fullName>
    </recommendedName>
</protein>
<dbReference type="SUPFAM" id="SSF46565">
    <property type="entry name" value="Chaperone J-domain"/>
    <property type="match status" value="1"/>
</dbReference>
<proteinExistence type="predicted"/>
<accession>A0A1D2VCV6</accession>
<evidence type="ECO:0000256" key="6">
    <source>
        <dbReference type="SAM" id="Phobius"/>
    </source>
</evidence>
<feature type="transmembrane region" description="Helical" evidence="6">
    <location>
        <begin position="123"/>
        <end position="143"/>
    </location>
</feature>
<evidence type="ECO:0000256" key="1">
    <source>
        <dbReference type="ARBA" id="ARBA00022692"/>
    </source>
</evidence>
<dbReference type="RefSeq" id="XP_020045835.1">
    <property type="nucleotide sequence ID" value="XM_020190743.1"/>
</dbReference>
<sequence>MRSQVDQEIFRLNQELKKDLGQDVNFYSWLNLSRGASSTFNEINKAYRALSRKIHPDKIIKKNFQSTKQFKNAKKLATQRYQRLSAIGQILRSQNKDRYDFFYKNGFPVYRNGNWLYEKFKPGFLVVIIGLFILISVFQYFVLKIQYNGDYQRILNLQSDIKSQAWPTGTPPTDGLQKKVFCQRNNSYFLVKIDGTVWLIDKENADLLYPVQATDLRKPSIFDTYFLKLLIFFYNYTFGKIFSSYSSDKLSPINDITKNDQPKNTKKHNKIKITDKNIEKKKLMNKKVAYGARKVAGRRV</sequence>
<dbReference type="AlphaFoldDB" id="A0A1D2VCV6"/>
<keyword evidence="2" id="KW-0732">Signal</keyword>
<comment type="subcellular location">
    <subcellularLocation>
        <location evidence="5">Endomembrane system</location>
        <topology evidence="5">Single-pass membrane protein</topology>
    </subcellularLocation>
</comment>
<dbReference type="SMART" id="SM00271">
    <property type="entry name" value="DnaJ"/>
    <property type="match status" value="1"/>
</dbReference>
<evidence type="ECO:0000313" key="9">
    <source>
        <dbReference type="Proteomes" id="UP000095038"/>
    </source>
</evidence>
<dbReference type="InParanoid" id="A0A1D2VCV6"/>
<evidence type="ECO:0000256" key="5">
    <source>
        <dbReference type="ARBA" id="ARBA00037847"/>
    </source>
</evidence>
<dbReference type="Gene3D" id="1.10.287.110">
    <property type="entry name" value="DnaJ domain"/>
    <property type="match status" value="1"/>
</dbReference>
<feature type="domain" description="J" evidence="7">
    <location>
        <begin position="25"/>
        <end position="103"/>
    </location>
</feature>
<dbReference type="PANTHER" id="PTHR44653:SF2">
    <property type="entry name" value="DNAJ HOMOLOG SUBFAMILY C MEMBER 1"/>
    <property type="match status" value="1"/>
</dbReference>